<feature type="active site" description="Proton donor/acceptor" evidence="6">
    <location>
        <position position="265"/>
    </location>
</feature>
<dbReference type="PANTHER" id="PTHR11113:SF14">
    <property type="entry name" value="N-ACETYLGLUCOSAMINE-6-PHOSPHATE DEACETYLASE"/>
    <property type="match status" value="1"/>
</dbReference>
<dbReference type="Gene3D" id="2.30.40.10">
    <property type="entry name" value="Urease, subunit C, domain 1"/>
    <property type="match status" value="1"/>
</dbReference>
<feature type="binding site" evidence="7">
    <location>
        <position position="218"/>
    </location>
    <ligand>
        <name>substrate</name>
    </ligand>
</feature>
<dbReference type="Gene3D" id="3.20.20.140">
    <property type="entry name" value="Metal-dependent hydrolases"/>
    <property type="match status" value="1"/>
</dbReference>
<dbReference type="GO" id="GO:0008448">
    <property type="term" value="F:N-acetylglucosamine-6-phosphate deacetylase activity"/>
    <property type="evidence" value="ECO:0007669"/>
    <property type="project" value="InterPro"/>
</dbReference>
<organism evidence="10 11">
    <name type="scientific">Maritimibacter fusiformis</name>
    <dbReference type="NCBI Taxonomy" id="2603819"/>
    <lineage>
        <taxon>Bacteria</taxon>
        <taxon>Pseudomonadati</taxon>
        <taxon>Pseudomonadota</taxon>
        <taxon>Alphaproteobacteria</taxon>
        <taxon>Rhodobacterales</taxon>
        <taxon>Roseobacteraceae</taxon>
        <taxon>Maritimibacter</taxon>
    </lineage>
</organism>
<feature type="binding site" evidence="7">
    <location>
        <position position="241"/>
    </location>
    <ligand>
        <name>substrate</name>
    </ligand>
</feature>
<gene>
    <name evidence="10" type="ORF">FVF75_06620</name>
</gene>
<evidence type="ECO:0000256" key="5">
    <source>
        <dbReference type="PIRNR" id="PIRNR038994"/>
    </source>
</evidence>
<dbReference type="AlphaFoldDB" id="A0A5D0RNF6"/>
<dbReference type="InterPro" id="IPR006680">
    <property type="entry name" value="Amidohydro-rel"/>
</dbReference>
<comment type="caution">
    <text evidence="10">The sequence shown here is derived from an EMBL/GenBank/DDBJ whole genome shotgun (WGS) entry which is preliminary data.</text>
</comment>
<evidence type="ECO:0000313" key="11">
    <source>
        <dbReference type="Proteomes" id="UP000322080"/>
    </source>
</evidence>
<keyword evidence="3 5" id="KW-0378">Hydrolase</keyword>
<evidence type="ECO:0000256" key="6">
    <source>
        <dbReference type="PIRSR" id="PIRSR038994-1"/>
    </source>
</evidence>
<keyword evidence="11" id="KW-1185">Reference proteome</keyword>
<evidence type="ECO:0000313" key="10">
    <source>
        <dbReference type="EMBL" id="TYB82385.1"/>
    </source>
</evidence>
<comment type="cofactor">
    <cofactor evidence="8">
        <name>a divalent metal cation</name>
        <dbReference type="ChEBI" id="CHEBI:60240"/>
    </cofactor>
    <text evidence="8">Binds 1 divalent metal cation per subunit.</text>
</comment>
<dbReference type="PANTHER" id="PTHR11113">
    <property type="entry name" value="N-ACETYLGLUCOSAMINE-6-PHOSPHATE DEACETYLASE"/>
    <property type="match status" value="1"/>
</dbReference>
<protein>
    <submittedName>
        <fullName evidence="10">N-acetylglucosamine-6-phosphate deacetylase</fullName>
    </submittedName>
</protein>
<dbReference type="RefSeq" id="WP_148377148.1">
    <property type="nucleotide sequence ID" value="NZ_VSIY01000004.1"/>
</dbReference>
<evidence type="ECO:0000256" key="3">
    <source>
        <dbReference type="ARBA" id="ARBA00022801"/>
    </source>
</evidence>
<keyword evidence="2 8" id="KW-0479">Metal-binding</keyword>
<dbReference type="SUPFAM" id="SSF51556">
    <property type="entry name" value="Metallo-dependent hydrolases"/>
    <property type="match status" value="1"/>
</dbReference>
<evidence type="ECO:0000256" key="4">
    <source>
        <dbReference type="ARBA" id="ARBA00023277"/>
    </source>
</evidence>
<keyword evidence="4 5" id="KW-0119">Carbohydrate metabolism</keyword>
<evidence type="ECO:0000256" key="1">
    <source>
        <dbReference type="ARBA" id="ARBA00010716"/>
    </source>
</evidence>
<evidence type="ECO:0000256" key="8">
    <source>
        <dbReference type="PIRSR" id="PIRSR038994-3"/>
    </source>
</evidence>
<dbReference type="GO" id="GO:0046872">
    <property type="term" value="F:metal ion binding"/>
    <property type="evidence" value="ECO:0007669"/>
    <property type="project" value="UniProtKB-KW"/>
</dbReference>
<evidence type="ECO:0000256" key="7">
    <source>
        <dbReference type="PIRSR" id="PIRSR038994-2"/>
    </source>
</evidence>
<feature type="binding site" evidence="8">
    <location>
        <position position="186"/>
    </location>
    <ligand>
        <name>Zn(2+)</name>
        <dbReference type="ChEBI" id="CHEBI:29105"/>
    </ligand>
</feature>
<dbReference type="InterPro" id="IPR032466">
    <property type="entry name" value="Metal_Hydrolase"/>
</dbReference>
<dbReference type="Pfam" id="PF01979">
    <property type="entry name" value="Amidohydro_1"/>
    <property type="match status" value="1"/>
</dbReference>
<feature type="binding site" evidence="8">
    <location>
        <position position="120"/>
    </location>
    <ligand>
        <name>Zn(2+)</name>
        <dbReference type="ChEBI" id="CHEBI:29105"/>
    </ligand>
</feature>
<dbReference type="PIRSF" id="PIRSF038994">
    <property type="entry name" value="NagA"/>
    <property type="match status" value="1"/>
</dbReference>
<feature type="binding site" evidence="7">
    <location>
        <begin position="210"/>
        <end position="211"/>
    </location>
    <ligand>
        <name>substrate</name>
    </ligand>
</feature>
<accession>A0A5D0RNF6</accession>
<comment type="similarity">
    <text evidence="1 5">Belongs to the metallo-dependent hydrolases superfamily. NagA family.</text>
</comment>
<feature type="domain" description="Amidohydrolase-related" evidence="9">
    <location>
        <begin position="45"/>
        <end position="338"/>
    </location>
</feature>
<sequence length="363" mass="37624">MLIAPEALWTAGRLRRGMALEARDGIVTGVRALGADTPDARPALVMPMAVDLQVNGGGGVMVNSDPTPDGLRVIAAAHRGLGTGAILPTVITDTAEVMHEAVSAAIEVAGEPGQLGLHIEGPHLAPSRRGTHKPEYIRPLDETTVAEVERLRAAGVAVMITLAPERAQPDLLARLVASGAVVSAGHSAADAAEAQAGFDAGVSCVTHLYNAMEPMTSRAPGLLGRALVSPVHVGIIADGIHVAWDMIRVALRARPAPGLTFAVSDAMATVGGPDSFILYGQEIRVRDGALVNAEGSLAGAHIDMLTSLANLVREVGVDLSEAVAMCTDTPRAVLGLAPEAVTAGTRLDDILILNDRFERERPE</sequence>
<dbReference type="EMBL" id="VSIY01000004">
    <property type="protein sequence ID" value="TYB82385.1"/>
    <property type="molecule type" value="Genomic_DNA"/>
</dbReference>
<feature type="binding site" evidence="7">
    <location>
        <position position="131"/>
    </location>
    <ligand>
        <name>substrate</name>
    </ligand>
</feature>
<name>A0A5D0RNF6_9RHOB</name>
<feature type="binding site" evidence="7">
    <location>
        <begin position="297"/>
        <end position="299"/>
    </location>
    <ligand>
        <name>substrate</name>
    </ligand>
</feature>
<evidence type="ECO:0000256" key="2">
    <source>
        <dbReference type="ARBA" id="ARBA00022723"/>
    </source>
</evidence>
<dbReference type="InterPro" id="IPR011059">
    <property type="entry name" value="Metal-dep_hydrolase_composite"/>
</dbReference>
<dbReference type="GO" id="GO:0006046">
    <property type="term" value="P:N-acetylglucosamine catabolic process"/>
    <property type="evidence" value="ECO:0007669"/>
    <property type="project" value="TreeGrafter"/>
</dbReference>
<feature type="binding site" evidence="8">
    <location>
        <position position="207"/>
    </location>
    <ligand>
        <name>Zn(2+)</name>
        <dbReference type="ChEBI" id="CHEBI:29105"/>
    </ligand>
</feature>
<reference evidence="10 11" key="1">
    <citation type="submission" date="2019-08" db="EMBL/GenBank/DDBJ databases">
        <title>Identification of a novel species of the genus Boseongicola.</title>
        <authorList>
            <person name="Zhang X.-Q."/>
        </authorList>
    </citation>
    <scope>NUCLEOTIDE SEQUENCE [LARGE SCALE GENOMIC DNA]</scope>
    <source>
        <strain evidence="10 11">HY14</strain>
    </source>
</reference>
<evidence type="ECO:0000259" key="9">
    <source>
        <dbReference type="Pfam" id="PF01979"/>
    </source>
</evidence>
<proteinExistence type="inferred from homology"/>
<dbReference type="InterPro" id="IPR003764">
    <property type="entry name" value="GlcNAc_6-P_deAcase"/>
</dbReference>
<dbReference type="Proteomes" id="UP000322080">
    <property type="component" value="Unassembled WGS sequence"/>
</dbReference>